<keyword evidence="2 4" id="KW-0378">Hydrolase</keyword>
<dbReference type="EMBL" id="ML735301">
    <property type="protein sequence ID" value="KAE8387000.1"/>
    <property type="molecule type" value="Genomic_DNA"/>
</dbReference>
<dbReference type="PANTHER" id="PTHR40841">
    <property type="entry name" value="SIDEROPHORE TRIACETYLFUSARININE C ESTERASE"/>
    <property type="match status" value="1"/>
</dbReference>
<gene>
    <name evidence="4" type="ORF">BDV23DRAFT_196068</name>
</gene>
<dbReference type="AlphaFoldDB" id="A0A5N7BYU1"/>
<dbReference type="Gene3D" id="3.40.50.1820">
    <property type="entry name" value="alpha/beta hydrolase"/>
    <property type="match status" value="1"/>
</dbReference>
<organism evidence="4">
    <name type="scientific">Petromyces alliaceus</name>
    <name type="common">Aspergillus alliaceus</name>
    <dbReference type="NCBI Taxonomy" id="209559"/>
    <lineage>
        <taxon>Eukaryota</taxon>
        <taxon>Fungi</taxon>
        <taxon>Dikarya</taxon>
        <taxon>Ascomycota</taxon>
        <taxon>Pezizomycotina</taxon>
        <taxon>Eurotiomycetes</taxon>
        <taxon>Eurotiomycetidae</taxon>
        <taxon>Eurotiales</taxon>
        <taxon>Aspergillaceae</taxon>
        <taxon>Aspergillus</taxon>
        <taxon>Aspergillus subgen. Circumdati</taxon>
    </lineage>
</organism>
<dbReference type="GO" id="GO:0016788">
    <property type="term" value="F:hydrolase activity, acting on ester bonds"/>
    <property type="evidence" value="ECO:0007669"/>
    <property type="project" value="TreeGrafter"/>
</dbReference>
<dbReference type="OrthoDB" id="446683at2759"/>
<dbReference type="InterPro" id="IPR000801">
    <property type="entry name" value="Esterase-like"/>
</dbReference>
<evidence type="ECO:0000256" key="3">
    <source>
        <dbReference type="SAM" id="MobiDB-lite"/>
    </source>
</evidence>
<evidence type="ECO:0000256" key="1">
    <source>
        <dbReference type="ARBA" id="ARBA00005622"/>
    </source>
</evidence>
<comment type="similarity">
    <text evidence="1">Belongs to the esterase D family.</text>
</comment>
<sequence>MRKSWTFNPSQCGSGRNMASWEVSGGEHATYLVDVSWPLDWQGTNISSVANAVYLVDGNAMFLSATDVTRRQESLRPNKPSTIVVGIGYPLKDSVYGPGRSLDLTPPCDHYTPPDGPDGKPRPEPHGGADRFLSFINHILRPFIATVFPNVSFARTALFGHSYGGLFVLNTLFTNPTSFDTYLVASPSIWWNEKFIMSKVAQFLQGPRQSTRPTVRLSYGTREQYPVRRRGEPLEKYERRVCIAAKRRMADNCNEMYLRLVGSQQLQSVEKREYLDEDHGSVISPALSGAVLHFLDLENEADS</sequence>
<evidence type="ECO:0000256" key="2">
    <source>
        <dbReference type="ARBA" id="ARBA00022801"/>
    </source>
</evidence>
<feature type="compositionally biased region" description="Basic and acidic residues" evidence="3">
    <location>
        <begin position="117"/>
        <end position="127"/>
    </location>
</feature>
<dbReference type="InterPro" id="IPR052558">
    <property type="entry name" value="Siderophore_Hydrolase_D"/>
</dbReference>
<dbReference type="InterPro" id="IPR029058">
    <property type="entry name" value="AB_hydrolase_fold"/>
</dbReference>
<dbReference type="Proteomes" id="UP000326877">
    <property type="component" value="Unassembled WGS sequence"/>
</dbReference>
<name>A0A5N7BYU1_PETAA</name>
<dbReference type="Pfam" id="PF00756">
    <property type="entry name" value="Esterase"/>
    <property type="match status" value="1"/>
</dbReference>
<dbReference type="SUPFAM" id="SSF53474">
    <property type="entry name" value="alpha/beta-Hydrolases"/>
    <property type="match status" value="1"/>
</dbReference>
<protein>
    <submittedName>
        <fullName evidence="4">Alpha/Beta hydrolase protein</fullName>
    </submittedName>
</protein>
<reference evidence="4" key="1">
    <citation type="submission" date="2019-04" db="EMBL/GenBank/DDBJ databases">
        <title>Friends and foes A comparative genomics studyof 23 Aspergillus species from section Flavi.</title>
        <authorList>
            <consortium name="DOE Joint Genome Institute"/>
            <person name="Kjaerbolling I."/>
            <person name="Vesth T."/>
            <person name="Frisvad J.C."/>
            <person name="Nybo J.L."/>
            <person name="Theobald S."/>
            <person name="Kildgaard S."/>
            <person name="Isbrandt T."/>
            <person name="Kuo A."/>
            <person name="Sato A."/>
            <person name="Lyhne E.K."/>
            <person name="Kogle M.E."/>
            <person name="Wiebenga A."/>
            <person name="Kun R.S."/>
            <person name="Lubbers R.J."/>
            <person name="Makela M.R."/>
            <person name="Barry K."/>
            <person name="Chovatia M."/>
            <person name="Clum A."/>
            <person name="Daum C."/>
            <person name="Haridas S."/>
            <person name="He G."/>
            <person name="LaButti K."/>
            <person name="Lipzen A."/>
            <person name="Mondo S."/>
            <person name="Riley R."/>
            <person name="Salamov A."/>
            <person name="Simmons B.A."/>
            <person name="Magnuson J.K."/>
            <person name="Henrissat B."/>
            <person name="Mortensen U.H."/>
            <person name="Larsen T.O."/>
            <person name="Devries R.P."/>
            <person name="Grigoriev I.V."/>
            <person name="Machida M."/>
            <person name="Baker S.E."/>
            <person name="Andersen M.R."/>
        </authorList>
    </citation>
    <scope>NUCLEOTIDE SEQUENCE [LARGE SCALE GENOMIC DNA]</scope>
    <source>
        <strain evidence="4">IBT 14317</strain>
    </source>
</reference>
<dbReference type="PANTHER" id="PTHR40841:SF2">
    <property type="entry name" value="SIDEROPHORE-DEGRADING ESTERASE (EUROFUNG)"/>
    <property type="match status" value="1"/>
</dbReference>
<proteinExistence type="inferred from homology"/>
<accession>A0A5N7BYU1</accession>
<feature type="region of interest" description="Disordered" evidence="3">
    <location>
        <begin position="106"/>
        <end position="127"/>
    </location>
</feature>
<evidence type="ECO:0000313" key="4">
    <source>
        <dbReference type="EMBL" id="KAE8387000.1"/>
    </source>
</evidence>